<protein>
    <submittedName>
        <fullName evidence="1">Uncharacterized protein</fullName>
    </submittedName>
</protein>
<name>A0A7R7ZXL1_ASPKA</name>
<proteinExistence type="predicted"/>
<accession>A0A7R7ZXL1</accession>
<gene>
    <name evidence="1" type="ORF">AKAW2_40221A</name>
</gene>
<dbReference type="AlphaFoldDB" id="A0A7R7ZXL1"/>
<organism evidence="1 2">
    <name type="scientific">Aspergillus kawachii</name>
    <name type="common">White koji mold</name>
    <name type="synonym">Aspergillus awamori var. kawachi</name>
    <dbReference type="NCBI Taxonomy" id="1069201"/>
    <lineage>
        <taxon>Eukaryota</taxon>
        <taxon>Fungi</taxon>
        <taxon>Dikarya</taxon>
        <taxon>Ascomycota</taxon>
        <taxon>Pezizomycotina</taxon>
        <taxon>Eurotiomycetes</taxon>
        <taxon>Eurotiomycetidae</taxon>
        <taxon>Eurotiales</taxon>
        <taxon>Aspergillaceae</taxon>
        <taxon>Aspergillus</taxon>
        <taxon>Aspergillus subgen. Circumdati</taxon>
    </lineage>
</organism>
<sequence length="103" mass="11232">MQLFCHPVVDADVIHVVKVKGMSHGGQCLEGHLCSRIPVLQTGVESSIYWYTVGSPDCSSSIRICHTYQGKQMLVAATWFSQATLCANNASEVLRLGIGVTFF</sequence>
<reference evidence="1" key="2">
    <citation type="submission" date="2021-02" db="EMBL/GenBank/DDBJ databases">
        <title>Aspergillus luchuensis mut. kawachii IFO 4304 genome sequence.</title>
        <authorList>
            <person name="Mori K."/>
            <person name="Kadooka C."/>
            <person name="Goto M."/>
            <person name="Futagami T."/>
        </authorList>
    </citation>
    <scope>NUCLEOTIDE SEQUENCE</scope>
    <source>
        <strain evidence="1">IFO 4308</strain>
    </source>
</reference>
<dbReference type="EMBL" id="AP024428">
    <property type="protein sequence ID" value="BCR98538.1"/>
    <property type="molecule type" value="Genomic_DNA"/>
</dbReference>
<keyword evidence="2" id="KW-1185">Reference proteome</keyword>
<evidence type="ECO:0000313" key="2">
    <source>
        <dbReference type="Proteomes" id="UP000661280"/>
    </source>
</evidence>
<dbReference type="RefSeq" id="XP_041542304.1">
    <property type="nucleotide sequence ID" value="XM_041688528.1"/>
</dbReference>
<dbReference type="KEGG" id="aluc:AKAW2_40221A"/>
<dbReference type="Proteomes" id="UP000661280">
    <property type="component" value="Chromosome 4"/>
</dbReference>
<dbReference type="GeneID" id="64959863"/>
<reference evidence="1" key="1">
    <citation type="submission" date="2021-01" db="EMBL/GenBank/DDBJ databases">
        <authorList>
            <consortium name="Aspergillus luchuensis mut. kawachii IFO 4304 genome sequencing consortium"/>
            <person name="Kazuki M."/>
            <person name="Futagami T."/>
        </authorList>
    </citation>
    <scope>NUCLEOTIDE SEQUENCE</scope>
    <source>
        <strain evidence="1">IFO 4308</strain>
    </source>
</reference>
<evidence type="ECO:0000313" key="1">
    <source>
        <dbReference type="EMBL" id="BCR98538.1"/>
    </source>
</evidence>